<dbReference type="GO" id="GO:0005886">
    <property type="term" value="C:plasma membrane"/>
    <property type="evidence" value="ECO:0007669"/>
    <property type="project" value="TreeGrafter"/>
</dbReference>
<feature type="transmembrane region" description="Helical" evidence="8">
    <location>
        <begin position="18"/>
        <end position="39"/>
    </location>
</feature>
<dbReference type="InParanoid" id="A0A212PRZ8"/>
<proteinExistence type="predicted"/>
<keyword evidence="10" id="KW-0406">Ion transport</keyword>
<keyword evidence="8" id="KW-1133">Transmembrane helix</keyword>
<dbReference type="EC" id="2.7.13.3" evidence="2"/>
<dbReference type="Gene3D" id="3.30.565.10">
    <property type="entry name" value="Histidine kinase-like ATPase, C-terminal domain"/>
    <property type="match status" value="1"/>
</dbReference>
<dbReference type="CDD" id="cd00082">
    <property type="entry name" value="HisKA"/>
    <property type="match status" value="1"/>
</dbReference>
<dbReference type="AlphaFoldDB" id="A0A212PRZ8"/>
<evidence type="ECO:0000313" key="11">
    <source>
        <dbReference type="Proteomes" id="UP000197025"/>
    </source>
</evidence>
<feature type="transmembrane region" description="Helical" evidence="8">
    <location>
        <begin position="51"/>
        <end position="71"/>
    </location>
</feature>
<evidence type="ECO:0000259" key="9">
    <source>
        <dbReference type="PROSITE" id="PS50109"/>
    </source>
</evidence>
<dbReference type="OrthoDB" id="146014at2"/>
<dbReference type="SUPFAM" id="SSF55874">
    <property type="entry name" value="ATPase domain of HSP90 chaperone/DNA topoisomerase II/histidine kinase"/>
    <property type="match status" value="1"/>
</dbReference>
<organism evidence="10 11">
    <name type="scientific">Thermoflexus hugenholtzii JAD2</name>
    <dbReference type="NCBI Taxonomy" id="877466"/>
    <lineage>
        <taxon>Bacteria</taxon>
        <taxon>Bacillati</taxon>
        <taxon>Chloroflexota</taxon>
        <taxon>Thermoflexia</taxon>
        <taxon>Thermoflexales</taxon>
        <taxon>Thermoflexaceae</taxon>
        <taxon>Thermoflexus</taxon>
    </lineage>
</organism>
<keyword evidence="8" id="KW-0472">Membrane</keyword>
<evidence type="ECO:0000313" key="10">
    <source>
        <dbReference type="EMBL" id="SNB49675.1"/>
    </source>
</evidence>
<sequence length="722" mass="78992">MEGIQALMRGLTEASASLFYHLLVGLALEGLLLMALDLRRRSGRGGLADRLMVAAGLGLMGRLILFGAAFGETRGLPPGTLLPPLERAVDLATWGWLGWAMAGAGPGLWAPALHTVLVLGAYGATAPAWWSIALQDPTAVYVTTPPERAWTLWALGLNLAIGGLLLSQRPRRFPTSGALGFSLLALGALLQLNAPLLGTHLSPWIRLGALAAYPLWLAGTYQLALDGAWGRPSAMRQAASAWLAWTASLLQALQDREVSDPFREALRMAREWLGARWTGIGLLQEDHLVFIAREGENLPRAGSDLVLTLSEYPRCQEAIDQRRGDFMTPADQAGEAFLRLWQAFGMERIGSLQVEPLVVSDQVLGLWLIGYPPEAGKSCPPDPGLAREMAGALARTLCLFRERERLTRLEAALQALEQERQETIRQLEARLEEERRSLQREIHRWATRAAEAEEEWERWRRRAEELAQLLEAQAALPVAAASVKETPSGSGEERDGLVLALLQELRTPLTAILGYTDLLLGEAVGILGATQRQFLLRIRANIERMAGLIRETLQIAALEAGSYRLEPGPLRLEEVRDEALQQLQPVLQERGLRVEMEWPEDLPPVRLDRDAGQQILYHLLNNAALCSRPGTAIVLRARRNPSIPDVLFLSVRDTGGGIPVEEIPRVFVPRYRATTPLIPGVGDSIGLSIARALVEASGGRIWVESEPGVGSTFTVVLPLAVS</sequence>
<keyword evidence="10" id="KW-0407">Ion channel</keyword>
<dbReference type="InterPro" id="IPR029016">
    <property type="entry name" value="GAF-like_dom_sf"/>
</dbReference>
<dbReference type="InterPro" id="IPR036097">
    <property type="entry name" value="HisK_dim/P_sf"/>
</dbReference>
<dbReference type="SMART" id="SM00388">
    <property type="entry name" value="HisKA"/>
    <property type="match status" value="1"/>
</dbReference>
<keyword evidence="10" id="KW-0813">Transport</keyword>
<dbReference type="GO" id="GO:0009927">
    <property type="term" value="F:histidine phosphotransfer kinase activity"/>
    <property type="evidence" value="ECO:0007669"/>
    <property type="project" value="TreeGrafter"/>
</dbReference>
<dbReference type="PRINTS" id="PR00344">
    <property type="entry name" value="BCTRLSENSOR"/>
</dbReference>
<feature type="transmembrane region" description="Helical" evidence="8">
    <location>
        <begin position="116"/>
        <end position="134"/>
    </location>
</feature>
<dbReference type="EMBL" id="FYEK01000002">
    <property type="protein sequence ID" value="SNB49675.1"/>
    <property type="molecule type" value="Genomic_DNA"/>
</dbReference>
<name>A0A212PRZ8_9CHLR</name>
<evidence type="ECO:0000256" key="1">
    <source>
        <dbReference type="ARBA" id="ARBA00000085"/>
    </source>
</evidence>
<dbReference type="GO" id="GO:0034220">
    <property type="term" value="P:monoatomic ion transmembrane transport"/>
    <property type="evidence" value="ECO:0007669"/>
    <property type="project" value="UniProtKB-KW"/>
</dbReference>
<feature type="transmembrane region" description="Helical" evidence="8">
    <location>
        <begin position="149"/>
        <end position="166"/>
    </location>
</feature>
<feature type="transmembrane region" description="Helical" evidence="8">
    <location>
        <begin position="91"/>
        <end position="109"/>
    </location>
</feature>
<accession>A0A212PRZ8</accession>
<dbReference type="SUPFAM" id="SSF47384">
    <property type="entry name" value="Homodimeric domain of signal transducing histidine kinase"/>
    <property type="match status" value="1"/>
</dbReference>
<keyword evidence="3" id="KW-0597">Phosphoprotein</keyword>
<dbReference type="PROSITE" id="PS50109">
    <property type="entry name" value="HIS_KIN"/>
    <property type="match status" value="1"/>
</dbReference>
<dbReference type="PANTHER" id="PTHR43047:SF72">
    <property type="entry name" value="OSMOSENSING HISTIDINE PROTEIN KINASE SLN1"/>
    <property type="match status" value="1"/>
</dbReference>
<keyword evidence="4" id="KW-0808">Transferase</keyword>
<dbReference type="InterPro" id="IPR003661">
    <property type="entry name" value="HisK_dim/P_dom"/>
</dbReference>
<evidence type="ECO:0000256" key="5">
    <source>
        <dbReference type="ARBA" id="ARBA00022777"/>
    </source>
</evidence>
<feature type="coiled-coil region" evidence="7">
    <location>
        <begin position="399"/>
        <end position="469"/>
    </location>
</feature>
<feature type="domain" description="Histidine kinase" evidence="9">
    <location>
        <begin position="500"/>
        <end position="721"/>
    </location>
</feature>
<protein>
    <recommendedName>
        <fullName evidence="2">histidine kinase</fullName>
        <ecNumber evidence="2">2.7.13.3</ecNumber>
    </recommendedName>
</protein>
<keyword evidence="5 10" id="KW-0418">Kinase</keyword>
<keyword evidence="8" id="KW-0812">Transmembrane</keyword>
<keyword evidence="6" id="KW-0902">Two-component regulatory system</keyword>
<evidence type="ECO:0000256" key="2">
    <source>
        <dbReference type="ARBA" id="ARBA00012438"/>
    </source>
</evidence>
<evidence type="ECO:0000256" key="6">
    <source>
        <dbReference type="ARBA" id="ARBA00023012"/>
    </source>
</evidence>
<reference evidence="11" key="1">
    <citation type="submission" date="2017-06" db="EMBL/GenBank/DDBJ databases">
        <authorList>
            <person name="Varghese N."/>
            <person name="Submissions S."/>
        </authorList>
    </citation>
    <scope>NUCLEOTIDE SEQUENCE [LARGE SCALE GENOMIC DNA]</scope>
    <source>
        <strain evidence="11">JAD2</strain>
    </source>
</reference>
<evidence type="ECO:0000256" key="7">
    <source>
        <dbReference type="SAM" id="Coils"/>
    </source>
</evidence>
<dbReference type="InterPro" id="IPR005467">
    <property type="entry name" value="His_kinase_dom"/>
</dbReference>
<dbReference type="SUPFAM" id="SSF55781">
    <property type="entry name" value="GAF domain-like"/>
    <property type="match status" value="1"/>
</dbReference>
<evidence type="ECO:0000256" key="8">
    <source>
        <dbReference type="SAM" id="Phobius"/>
    </source>
</evidence>
<dbReference type="Pfam" id="PF00512">
    <property type="entry name" value="HisKA"/>
    <property type="match status" value="1"/>
</dbReference>
<dbReference type="RefSeq" id="WP_088569846.1">
    <property type="nucleotide sequence ID" value="NZ_FYEK01000002.1"/>
</dbReference>
<dbReference type="Proteomes" id="UP000197025">
    <property type="component" value="Unassembled WGS sequence"/>
</dbReference>
<dbReference type="PANTHER" id="PTHR43047">
    <property type="entry name" value="TWO-COMPONENT HISTIDINE PROTEIN KINASE"/>
    <property type="match status" value="1"/>
</dbReference>
<dbReference type="Pfam" id="PF02518">
    <property type="entry name" value="HATPase_c"/>
    <property type="match status" value="1"/>
</dbReference>
<dbReference type="Gene3D" id="1.10.287.130">
    <property type="match status" value="1"/>
</dbReference>
<comment type="catalytic activity">
    <reaction evidence="1">
        <text>ATP + protein L-histidine = ADP + protein N-phospho-L-histidine.</text>
        <dbReference type="EC" id="2.7.13.3"/>
    </reaction>
</comment>
<dbReference type="InterPro" id="IPR004358">
    <property type="entry name" value="Sig_transdc_His_kin-like_C"/>
</dbReference>
<dbReference type="GO" id="GO:0000155">
    <property type="term" value="F:phosphorelay sensor kinase activity"/>
    <property type="evidence" value="ECO:0007669"/>
    <property type="project" value="InterPro"/>
</dbReference>
<keyword evidence="7" id="KW-0175">Coiled coil</keyword>
<dbReference type="Gene3D" id="3.30.450.40">
    <property type="match status" value="1"/>
</dbReference>
<evidence type="ECO:0000256" key="3">
    <source>
        <dbReference type="ARBA" id="ARBA00022553"/>
    </source>
</evidence>
<feature type="transmembrane region" description="Helical" evidence="8">
    <location>
        <begin position="178"/>
        <end position="198"/>
    </location>
</feature>
<dbReference type="InterPro" id="IPR003594">
    <property type="entry name" value="HATPase_dom"/>
</dbReference>
<dbReference type="SMART" id="SM00387">
    <property type="entry name" value="HATPase_c"/>
    <property type="match status" value="1"/>
</dbReference>
<gene>
    <name evidence="10" type="ORF">SAMN02746019_00029910</name>
</gene>
<keyword evidence="11" id="KW-1185">Reference proteome</keyword>
<dbReference type="InterPro" id="IPR036890">
    <property type="entry name" value="HATPase_C_sf"/>
</dbReference>
<evidence type="ECO:0000256" key="4">
    <source>
        <dbReference type="ARBA" id="ARBA00022679"/>
    </source>
</evidence>